<reference evidence="4" key="1">
    <citation type="submission" date="2023-03" db="EMBL/GenBank/DDBJ databases">
        <title>Chromosome-scale reference genome and RAD-based genetic map of yellow starthistle (Centaurea solstitialis) reveal putative structural variation and QTLs associated with invader traits.</title>
        <authorList>
            <person name="Reatini B."/>
            <person name="Cang F.A."/>
            <person name="Jiang Q."/>
            <person name="Mckibben M.T.W."/>
            <person name="Barker M.S."/>
            <person name="Rieseberg L.H."/>
            <person name="Dlugosch K.M."/>
        </authorList>
    </citation>
    <scope>NUCLEOTIDE SEQUENCE</scope>
    <source>
        <strain evidence="4">CAN-66</strain>
        <tissue evidence="4">Leaf</tissue>
    </source>
</reference>
<feature type="coiled-coil region" evidence="1">
    <location>
        <begin position="13"/>
        <end position="40"/>
    </location>
</feature>
<feature type="region of interest" description="Disordered" evidence="2">
    <location>
        <begin position="269"/>
        <end position="309"/>
    </location>
</feature>
<evidence type="ECO:0000313" key="4">
    <source>
        <dbReference type="EMBL" id="KAJ9561998.1"/>
    </source>
</evidence>
<proteinExistence type="predicted"/>
<dbReference type="PANTHER" id="PTHR37383">
    <property type="entry name" value="OS01G0694200 PROTEIN"/>
    <property type="match status" value="1"/>
</dbReference>
<name>A0AA38U3X1_9ASTR</name>
<evidence type="ECO:0000256" key="2">
    <source>
        <dbReference type="SAM" id="MobiDB-lite"/>
    </source>
</evidence>
<organism evidence="4 5">
    <name type="scientific">Centaurea solstitialis</name>
    <name type="common">yellow star-thistle</name>
    <dbReference type="NCBI Taxonomy" id="347529"/>
    <lineage>
        <taxon>Eukaryota</taxon>
        <taxon>Viridiplantae</taxon>
        <taxon>Streptophyta</taxon>
        <taxon>Embryophyta</taxon>
        <taxon>Tracheophyta</taxon>
        <taxon>Spermatophyta</taxon>
        <taxon>Magnoliopsida</taxon>
        <taxon>eudicotyledons</taxon>
        <taxon>Gunneridae</taxon>
        <taxon>Pentapetalae</taxon>
        <taxon>asterids</taxon>
        <taxon>campanulids</taxon>
        <taxon>Asterales</taxon>
        <taxon>Asteraceae</taxon>
        <taxon>Carduoideae</taxon>
        <taxon>Cardueae</taxon>
        <taxon>Centaureinae</taxon>
        <taxon>Centaurea</taxon>
    </lineage>
</organism>
<evidence type="ECO:0000256" key="1">
    <source>
        <dbReference type="SAM" id="Coils"/>
    </source>
</evidence>
<dbReference type="EMBL" id="JARYMX010000002">
    <property type="protein sequence ID" value="KAJ9561998.1"/>
    <property type="molecule type" value="Genomic_DNA"/>
</dbReference>
<protein>
    <recommendedName>
        <fullName evidence="3">Retrotransposon gag domain-containing protein</fullName>
    </recommendedName>
</protein>
<sequence>MMPVTTRSEQGRLDAHEAHIQQLQADVTEIKATIKSVQADQGEQTEFHKFIMNWVKHQDKRAMDEEDDGSGLLEKEGDSGWKVKLPEFSGFYPQGWITKVELYFEFHGVAPNLRIRLGSIEHGWGSATLVHHYERSYDQLTWDLLTRELLQRFSGLEIQKPYEQLATIQQVSSIYNYIDDFEYLVSLVPRLPESQALGYFVAGLRDDVKRWVRLHRPKSHLDAVYLTKDVEEMLRPSSISVSRPQFCYQGGGSGRSGFIADVRPISMGRSEFTDPPGSISVDKGPSPRLESNSSPYMSRSPSLASVDPLSVGSRNRGFRSLTRTEWEERRKKGLCFRCGQTFGPTHKCPEGTMRGLLLADDEHLDAEGEVRSMDAWEEVESSKIRVPDTSLADKTLIAVGSIARQLRLSPPPSSAVSSILYDPTSLSLALMHSDSSFSLYPSISPFSPPSPSSATATTVVVSPPSSAAAFLRLRSGDASRVLFLVSSPHLAGSSILLRFYILRTDNKFARVRVICNQSGLSFDEGKLGVLFRVNHGVSVKLSGSVNVFAMYSASECKVWVFAVKMVGDGGDEVVKLMKSAVIDCDLPVFSIGVSVGFLVLGEENGVRVFPLRPLVKGEIIKKERSKRADKFEVQKIGFLNGVIPGTNGSSILYVKSGRVSGGGGGNRCINVNGNMEEKIGKHSDQIGTTKLKSAKIRQSSREGGVRFVAFKSKEFENCKFSKVPLTSRKATSIHFLAHNKFLILDSVGELYLLLLSNLVSGSESTCDMKKLTLTMKVQNLAVLPDDSTRAQTVWVSDGHYTIHAMVVSDTDSPGNENDTKDDDEKIQSSAIEVIFTSEKIQEIIPLAANAILLLGQGGCRVFSSNQHRLIVISDQSQASVVSYTYIV</sequence>
<feature type="compositionally biased region" description="Low complexity" evidence="2">
    <location>
        <begin position="291"/>
        <end position="305"/>
    </location>
</feature>
<evidence type="ECO:0000259" key="3">
    <source>
        <dbReference type="Pfam" id="PF03732"/>
    </source>
</evidence>
<dbReference type="AlphaFoldDB" id="A0AA38U3X1"/>
<keyword evidence="5" id="KW-1185">Reference proteome</keyword>
<dbReference type="Proteomes" id="UP001172457">
    <property type="component" value="Chromosome 2"/>
</dbReference>
<feature type="domain" description="Retrotransposon gag" evidence="3">
    <location>
        <begin position="129"/>
        <end position="206"/>
    </location>
</feature>
<accession>A0AA38U3X1</accession>
<keyword evidence="1" id="KW-0175">Coiled coil</keyword>
<evidence type="ECO:0000313" key="5">
    <source>
        <dbReference type="Proteomes" id="UP001172457"/>
    </source>
</evidence>
<gene>
    <name evidence="4" type="ORF">OSB04_007158</name>
</gene>
<comment type="caution">
    <text evidence="4">The sequence shown here is derived from an EMBL/GenBank/DDBJ whole genome shotgun (WGS) entry which is preliminary data.</text>
</comment>
<dbReference type="InterPro" id="IPR005162">
    <property type="entry name" value="Retrotrans_gag_dom"/>
</dbReference>
<dbReference type="PANTHER" id="PTHR37383:SF1">
    <property type="entry name" value="OS01G0694200 PROTEIN"/>
    <property type="match status" value="1"/>
</dbReference>
<dbReference type="Pfam" id="PF03732">
    <property type="entry name" value="Retrotrans_gag"/>
    <property type="match status" value="1"/>
</dbReference>